<dbReference type="Proteomes" id="UP001344888">
    <property type="component" value="Unassembled WGS sequence"/>
</dbReference>
<proteinExistence type="predicted"/>
<dbReference type="AlphaFoldDB" id="A0AAW9NXT4"/>
<feature type="transmembrane region" description="Helical" evidence="1">
    <location>
        <begin position="238"/>
        <end position="256"/>
    </location>
</feature>
<feature type="transmembrane region" description="Helical" evidence="1">
    <location>
        <begin position="49"/>
        <end position="72"/>
    </location>
</feature>
<dbReference type="RefSeq" id="WP_326124118.1">
    <property type="nucleotide sequence ID" value="NZ_JARSFG010000019.1"/>
</dbReference>
<gene>
    <name evidence="2" type="ORF">P9B03_14135</name>
</gene>
<feature type="transmembrane region" description="Helical" evidence="1">
    <location>
        <begin position="152"/>
        <end position="176"/>
    </location>
</feature>
<keyword evidence="1" id="KW-0812">Transmembrane</keyword>
<evidence type="ECO:0000256" key="1">
    <source>
        <dbReference type="SAM" id="Phobius"/>
    </source>
</evidence>
<feature type="transmembrane region" description="Helical" evidence="1">
    <location>
        <begin position="20"/>
        <end position="37"/>
    </location>
</feature>
<keyword evidence="3" id="KW-1185">Reference proteome</keyword>
<accession>A0AAW9NXT4</accession>
<dbReference type="EMBL" id="JARSFG010000019">
    <property type="protein sequence ID" value="MEC1179635.1"/>
    <property type="molecule type" value="Genomic_DNA"/>
</dbReference>
<evidence type="ECO:0008006" key="4">
    <source>
        <dbReference type="Google" id="ProtNLM"/>
    </source>
</evidence>
<protein>
    <recommendedName>
        <fullName evidence="4">ABC transporter permease</fullName>
    </recommendedName>
</protein>
<comment type="caution">
    <text evidence="2">The sequence shown here is derived from an EMBL/GenBank/DDBJ whole genome shotgun (WGS) entry which is preliminary data.</text>
</comment>
<keyword evidence="1" id="KW-0472">Membrane</keyword>
<evidence type="ECO:0000313" key="3">
    <source>
        <dbReference type="Proteomes" id="UP001344888"/>
    </source>
</evidence>
<organism evidence="2 3">
    <name type="scientific">Metasolibacillus meyeri</name>
    <dbReference type="NCBI Taxonomy" id="1071052"/>
    <lineage>
        <taxon>Bacteria</taxon>
        <taxon>Bacillati</taxon>
        <taxon>Bacillota</taxon>
        <taxon>Bacilli</taxon>
        <taxon>Bacillales</taxon>
        <taxon>Caryophanaceae</taxon>
        <taxon>Metasolibacillus</taxon>
    </lineage>
</organism>
<evidence type="ECO:0000313" key="2">
    <source>
        <dbReference type="EMBL" id="MEC1179635.1"/>
    </source>
</evidence>
<reference evidence="2 3" key="1">
    <citation type="submission" date="2023-03" db="EMBL/GenBank/DDBJ databases">
        <title>Bacillus Genome Sequencing.</title>
        <authorList>
            <person name="Dunlap C."/>
        </authorList>
    </citation>
    <scope>NUCLEOTIDE SEQUENCE [LARGE SCALE GENOMIC DNA]</scope>
    <source>
        <strain evidence="2 3">B-59205</strain>
    </source>
</reference>
<name>A0AAW9NXT4_9BACL</name>
<sequence length="267" mass="31347">MKKKICRVQQLLLVNYNRKMYLLLFVILTLYGLNLLINHAGANQNVYDILMQLTEFLSFSYMIMPTFLALLISHFSQGPVQEYIAFRYSSRIAWYHMNIVSLAVVTTGFTGAIFSIIVMQSLFILDFHNEWSLFAQGYYTQHTVFMSNISPITYIIMSALLLWLVLFLFGVLFYLIFLWTKKLMLAAMIIILLIVANSLMTLNKLETWTPYFFTDHLSIMQYVYKFETNQQILPIQMMSYWLVGLVIVYIIGRVTVGRVDLYWKKVD</sequence>
<keyword evidence="1" id="KW-1133">Transmembrane helix</keyword>
<feature type="transmembrane region" description="Helical" evidence="1">
    <location>
        <begin position="183"/>
        <end position="202"/>
    </location>
</feature>
<feature type="transmembrane region" description="Helical" evidence="1">
    <location>
        <begin position="93"/>
        <end position="124"/>
    </location>
</feature>